<name>A0A6J7XFG7_9CAUD</name>
<proteinExistence type="predicted"/>
<accession>A0A6J7XFG7</accession>
<sequence length="131" mass="13444">MAVQSTYGVTLTAGSAVAEVISITPPVSKIGSIQVTNLSTSNQAHEFIAGLEDAGEMTFECNLTSANFAALNAIAVARTESAFVVAIPAPISLSITVNGFITSRGISSIAVGDELIKCTFTVKVSGICYPD</sequence>
<gene>
    <name evidence="2" type="ORF">UFOVP1388_19</name>
    <name evidence="3" type="ORF">UFOVP1565_24</name>
    <name evidence="1" type="ORF">UFOVP311_40</name>
</gene>
<protein>
    <submittedName>
        <fullName evidence="3">Uncharacterized protein</fullName>
    </submittedName>
</protein>
<evidence type="ECO:0000313" key="2">
    <source>
        <dbReference type="EMBL" id="CAB4203953.1"/>
    </source>
</evidence>
<dbReference type="EMBL" id="LR797344">
    <property type="protein sequence ID" value="CAB4203953.1"/>
    <property type="molecule type" value="Genomic_DNA"/>
</dbReference>
<evidence type="ECO:0000313" key="3">
    <source>
        <dbReference type="EMBL" id="CAB5229890.1"/>
    </source>
</evidence>
<evidence type="ECO:0000313" key="1">
    <source>
        <dbReference type="EMBL" id="CAB4136605.1"/>
    </source>
</evidence>
<dbReference type="EMBL" id="LR798408">
    <property type="protein sequence ID" value="CAB5229890.1"/>
    <property type="molecule type" value="Genomic_DNA"/>
</dbReference>
<dbReference type="EMBL" id="LR796321">
    <property type="protein sequence ID" value="CAB4136605.1"/>
    <property type="molecule type" value="Genomic_DNA"/>
</dbReference>
<dbReference type="Gene3D" id="4.10.410.40">
    <property type="match status" value="1"/>
</dbReference>
<organism evidence="3">
    <name type="scientific">uncultured Caudovirales phage</name>
    <dbReference type="NCBI Taxonomy" id="2100421"/>
    <lineage>
        <taxon>Viruses</taxon>
        <taxon>Duplodnaviria</taxon>
        <taxon>Heunggongvirae</taxon>
        <taxon>Uroviricota</taxon>
        <taxon>Caudoviricetes</taxon>
        <taxon>Peduoviridae</taxon>
        <taxon>Maltschvirus</taxon>
        <taxon>Maltschvirus maltsch</taxon>
    </lineage>
</organism>
<reference evidence="3" key="1">
    <citation type="submission" date="2020-05" db="EMBL/GenBank/DDBJ databases">
        <authorList>
            <person name="Chiriac C."/>
            <person name="Salcher M."/>
            <person name="Ghai R."/>
            <person name="Kavagutti S V."/>
        </authorList>
    </citation>
    <scope>NUCLEOTIDE SEQUENCE</scope>
</reference>